<evidence type="ECO:0000256" key="5">
    <source>
        <dbReference type="ARBA" id="ARBA00023136"/>
    </source>
</evidence>
<feature type="domain" description="Major facilitator superfamily (MFS) profile" evidence="9">
    <location>
        <begin position="14"/>
        <end position="465"/>
    </location>
</feature>
<feature type="transmembrane region" description="Helical" evidence="8">
    <location>
        <begin position="357"/>
        <end position="378"/>
    </location>
</feature>
<evidence type="ECO:0000256" key="3">
    <source>
        <dbReference type="ARBA" id="ARBA00022692"/>
    </source>
</evidence>
<dbReference type="InterPro" id="IPR036259">
    <property type="entry name" value="MFS_trans_sf"/>
</dbReference>
<feature type="transmembrane region" description="Helical" evidence="8">
    <location>
        <begin position="80"/>
        <end position="103"/>
    </location>
</feature>
<keyword evidence="6" id="KW-0046">Antibiotic resistance</keyword>
<feature type="transmembrane region" description="Helical" evidence="8">
    <location>
        <begin position="305"/>
        <end position="325"/>
    </location>
</feature>
<feature type="transmembrane region" description="Helical" evidence="8">
    <location>
        <begin position="232"/>
        <end position="250"/>
    </location>
</feature>
<comment type="subcellular location">
    <subcellularLocation>
        <location evidence="1">Cell membrane</location>
        <topology evidence="1">Multi-pass membrane protein</topology>
    </subcellularLocation>
</comment>
<evidence type="ECO:0000256" key="8">
    <source>
        <dbReference type="SAM" id="Phobius"/>
    </source>
</evidence>
<evidence type="ECO:0000256" key="2">
    <source>
        <dbReference type="ARBA" id="ARBA00022448"/>
    </source>
</evidence>
<dbReference type="Pfam" id="PF07690">
    <property type="entry name" value="MFS_1"/>
    <property type="match status" value="1"/>
</dbReference>
<keyword evidence="4 8" id="KW-1133">Transmembrane helix</keyword>
<protein>
    <submittedName>
        <fullName evidence="10">MFS transporter</fullName>
    </submittedName>
</protein>
<evidence type="ECO:0000256" key="6">
    <source>
        <dbReference type="ARBA" id="ARBA00023251"/>
    </source>
</evidence>
<organism evidence="10 11">
    <name type="scientific">Streptomyces camelliae</name>
    <dbReference type="NCBI Taxonomy" id="3004093"/>
    <lineage>
        <taxon>Bacteria</taxon>
        <taxon>Bacillati</taxon>
        <taxon>Actinomycetota</taxon>
        <taxon>Actinomycetes</taxon>
        <taxon>Kitasatosporales</taxon>
        <taxon>Streptomycetaceae</taxon>
        <taxon>Streptomyces</taxon>
    </lineage>
</organism>
<evidence type="ECO:0000313" key="10">
    <source>
        <dbReference type="EMBL" id="WBO62410.1"/>
    </source>
</evidence>
<name>A0ABY7NYL9_9ACTN</name>
<feature type="transmembrane region" description="Helical" evidence="8">
    <location>
        <begin position="45"/>
        <end position="68"/>
    </location>
</feature>
<dbReference type="SUPFAM" id="SSF103473">
    <property type="entry name" value="MFS general substrate transporter"/>
    <property type="match status" value="1"/>
</dbReference>
<dbReference type="PANTHER" id="PTHR42718:SF9">
    <property type="entry name" value="MAJOR FACILITATOR SUPERFAMILY MULTIDRUG TRANSPORTER MFSC"/>
    <property type="match status" value="1"/>
</dbReference>
<feature type="transmembrane region" description="Helical" evidence="8">
    <location>
        <begin position="109"/>
        <end position="128"/>
    </location>
</feature>
<evidence type="ECO:0000256" key="4">
    <source>
        <dbReference type="ARBA" id="ARBA00022989"/>
    </source>
</evidence>
<keyword evidence="11" id="KW-1185">Reference proteome</keyword>
<evidence type="ECO:0000256" key="7">
    <source>
        <dbReference type="SAM" id="MobiDB-lite"/>
    </source>
</evidence>
<evidence type="ECO:0000313" key="11">
    <source>
        <dbReference type="Proteomes" id="UP001212326"/>
    </source>
</evidence>
<accession>A0ABY7NYL9</accession>
<proteinExistence type="predicted"/>
<keyword evidence="3 8" id="KW-0812">Transmembrane</keyword>
<keyword evidence="5 8" id="KW-0472">Membrane</keyword>
<feature type="transmembrane region" description="Helical" evidence="8">
    <location>
        <begin position="332"/>
        <end position="351"/>
    </location>
</feature>
<feature type="transmembrane region" description="Helical" evidence="8">
    <location>
        <begin position="168"/>
        <end position="191"/>
    </location>
</feature>
<keyword evidence="2" id="KW-0813">Transport</keyword>
<dbReference type="RefSeq" id="WP_270080348.1">
    <property type="nucleotide sequence ID" value="NZ_CP115300.1"/>
</dbReference>
<sequence>MHGGERGPGRGALAVVLLAVAQILVVFDTAVFAVGLPLIQFDRHLSFSGLTWLLSVYSVCFAALPVLAGALGRALGHRRVLMGGFALSSLAAAAPALSTAAWVLLASRAVQGVAAAVITAGALALIDATHPAGRDRDRALNMHFAVVACATPAVLLPCTMLLDSVRTANTVFWVQAVAGLVLLVLTPVALAETEPVPGARSRVGGAALAVVPLGFLAWFADWLGGRSVSVTTVIVIAVGAALLPSALGWLGRGERVPALLSRLYRERVAFGAYTVVALLAAGLAGAMIVLMFALQLLGNLSPMQVGWALLPAVAGVVLGCAVLPVVAARAGLAGTVAGACVVAAGGFVLLGRPGAGYGFGAVQLPLLLIAFGCGVLALPAGFARGGSGALPQELNSSRQFGAGLGASMFVGVITVAERNTTTGTLAGLKEYKVVLAHEVRHCFDLGTALCLTAALIALLALPRRAVPAAGPEPRVSGGAPAGTAGSPGSSGR</sequence>
<dbReference type="Proteomes" id="UP001212326">
    <property type="component" value="Chromosome"/>
</dbReference>
<gene>
    <name evidence="10" type="ORF">O1G22_06040</name>
</gene>
<dbReference type="EMBL" id="CP115300">
    <property type="protein sequence ID" value="WBO62410.1"/>
    <property type="molecule type" value="Genomic_DNA"/>
</dbReference>
<feature type="compositionally biased region" description="Low complexity" evidence="7">
    <location>
        <begin position="476"/>
        <end position="492"/>
    </location>
</feature>
<dbReference type="Gene3D" id="1.20.1720.10">
    <property type="entry name" value="Multidrug resistance protein D"/>
    <property type="match status" value="1"/>
</dbReference>
<feature type="transmembrane region" description="Helical" evidence="8">
    <location>
        <begin position="140"/>
        <end position="162"/>
    </location>
</feature>
<evidence type="ECO:0000256" key="1">
    <source>
        <dbReference type="ARBA" id="ARBA00004651"/>
    </source>
</evidence>
<dbReference type="PANTHER" id="PTHR42718">
    <property type="entry name" value="MAJOR FACILITATOR SUPERFAMILY MULTIDRUG TRANSPORTER MFSC"/>
    <property type="match status" value="1"/>
</dbReference>
<reference evidence="10 11" key="1">
    <citation type="submission" date="2022-12" db="EMBL/GenBank/DDBJ databases">
        <authorList>
            <person name="Mo P."/>
        </authorList>
    </citation>
    <scope>NUCLEOTIDE SEQUENCE [LARGE SCALE GENOMIC DNA]</scope>
    <source>
        <strain evidence="10 11">HUAS 2-6</strain>
    </source>
</reference>
<feature type="region of interest" description="Disordered" evidence="7">
    <location>
        <begin position="469"/>
        <end position="492"/>
    </location>
</feature>
<feature type="transmembrane region" description="Helical" evidence="8">
    <location>
        <begin position="270"/>
        <end position="293"/>
    </location>
</feature>
<dbReference type="InterPro" id="IPR020846">
    <property type="entry name" value="MFS_dom"/>
</dbReference>
<dbReference type="PROSITE" id="PS50850">
    <property type="entry name" value="MFS"/>
    <property type="match status" value="1"/>
</dbReference>
<dbReference type="InterPro" id="IPR011701">
    <property type="entry name" value="MFS"/>
</dbReference>
<evidence type="ECO:0000259" key="9">
    <source>
        <dbReference type="PROSITE" id="PS50850"/>
    </source>
</evidence>
<feature type="transmembrane region" description="Helical" evidence="8">
    <location>
        <begin position="12"/>
        <end position="39"/>
    </location>
</feature>
<feature type="transmembrane region" description="Helical" evidence="8">
    <location>
        <begin position="203"/>
        <end position="220"/>
    </location>
</feature>